<name>E4XYS3_OIKDI</name>
<reference evidence="1" key="1">
    <citation type="journal article" date="2010" name="Science">
        <title>Plasticity of animal genome architecture unmasked by rapid evolution of a pelagic tunicate.</title>
        <authorList>
            <person name="Denoeud F."/>
            <person name="Henriet S."/>
            <person name="Mungpakdee S."/>
            <person name="Aury J.M."/>
            <person name="Da Silva C."/>
            <person name="Brinkmann H."/>
            <person name="Mikhaleva J."/>
            <person name="Olsen L.C."/>
            <person name="Jubin C."/>
            <person name="Canestro C."/>
            <person name="Bouquet J.M."/>
            <person name="Danks G."/>
            <person name="Poulain J."/>
            <person name="Campsteijn C."/>
            <person name="Adamski M."/>
            <person name="Cross I."/>
            <person name="Yadetie F."/>
            <person name="Muffato M."/>
            <person name="Louis A."/>
            <person name="Butcher S."/>
            <person name="Tsagkogeorga G."/>
            <person name="Konrad A."/>
            <person name="Singh S."/>
            <person name="Jensen M.F."/>
            <person name="Cong E.H."/>
            <person name="Eikeseth-Otteraa H."/>
            <person name="Noel B."/>
            <person name="Anthouard V."/>
            <person name="Porcel B.M."/>
            <person name="Kachouri-Lafond R."/>
            <person name="Nishino A."/>
            <person name="Ugolini M."/>
            <person name="Chourrout P."/>
            <person name="Nishida H."/>
            <person name="Aasland R."/>
            <person name="Huzurbazar S."/>
            <person name="Westhof E."/>
            <person name="Delsuc F."/>
            <person name="Lehrach H."/>
            <person name="Reinhardt R."/>
            <person name="Weissenbach J."/>
            <person name="Roy S.W."/>
            <person name="Artiguenave F."/>
            <person name="Postlethwait J.H."/>
            <person name="Manak J.R."/>
            <person name="Thompson E.M."/>
            <person name="Jaillon O."/>
            <person name="Du Pasquier L."/>
            <person name="Boudinot P."/>
            <person name="Liberles D.A."/>
            <person name="Volff J.N."/>
            <person name="Philippe H."/>
            <person name="Lenhard B."/>
            <person name="Roest Crollius H."/>
            <person name="Wincker P."/>
            <person name="Chourrout D."/>
        </authorList>
    </citation>
    <scope>NUCLEOTIDE SEQUENCE [LARGE SCALE GENOMIC DNA]</scope>
</reference>
<gene>
    <name evidence="1" type="ORF">GSOID_T00009864001</name>
</gene>
<proteinExistence type="predicted"/>
<keyword evidence="2" id="KW-1185">Reference proteome</keyword>
<evidence type="ECO:0000313" key="1">
    <source>
        <dbReference type="EMBL" id="CBY14785.1"/>
    </source>
</evidence>
<evidence type="ECO:0000313" key="2">
    <source>
        <dbReference type="Proteomes" id="UP000001307"/>
    </source>
</evidence>
<accession>E4XYS3</accession>
<dbReference type="AlphaFoldDB" id="E4XYS3"/>
<dbReference type="EMBL" id="FN653348">
    <property type="protein sequence ID" value="CBY14785.1"/>
    <property type="molecule type" value="Genomic_DNA"/>
</dbReference>
<organism evidence="1">
    <name type="scientific">Oikopleura dioica</name>
    <name type="common">Tunicate</name>
    <dbReference type="NCBI Taxonomy" id="34765"/>
    <lineage>
        <taxon>Eukaryota</taxon>
        <taxon>Metazoa</taxon>
        <taxon>Chordata</taxon>
        <taxon>Tunicata</taxon>
        <taxon>Appendicularia</taxon>
        <taxon>Copelata</taxon>
        <taxon>Oikopleuridae</taxon>
        <taxon>Oikopleura</taxon>
    </lineage>
</organism>
<sequence>MLDTFLLEFFASTTIELDCKAERSLANTTKESDSESDESNNGFDNDLTEIIEIESSDEIDEIIKGFGLSELNDEEIRGELPKPNFPETVQKLTSYDKLELTFNQPQKRRRDSREDSFEIPETKQLKTQTDLNNTIVMDSDILNDPVKLPKMRQRGYDKDFFDQKINLSRRV</sequence>
<protein>
    <submittedName>
        <fullName evidence="1">Uncharacterized protein</fullName>
    </submittedName>
</protein>
<dbReference type="Proteomes" id="UP000001307">
    <property type="component" value="Unassembled WGS sequence"/>
</dbReference>
<dbReference type="InParanoid" id="E4XYS3"/>